<feature type="compositionally biased region" description="Low complexity" evidence="13">
    <location>
        <begin position="1072"/>
        <end position="1097"/>
    </location>
</feature>
<evidence type="ECO:0000256" key="3">
    <source>
        <dbReference type="ARBA" id="ARBA00020987"/>
    </source>
</evidence>
<keyword evidence="4 11" id="KW-0489">Methyltransferase</keyword>
<organism evidence="15 16">
    <name type="scientific">Ameca splendens</name>
    <dbReference type="NCBI Taxonomy" id="208324"/>
    <lineage>
        <taxon>Eukaryota</taxon>
        <taxon>Metazoa</taxon>
        <taxon>Chordata</taxon>
        <taxon>Craniata</taxon>
        <taxon>Vertebrata</taxon>
        <taxon>Euteleostomi</taxon>
        <taxon>Actinopterygii</taxon>
        <taxon>Neopterygii</taxon>
        <taxon>Teleostei</taxon>
        <taxon>Neoteleostei</taxon>
        <taxon>Acanthomorphata</taxon>
        <taxon>Ovalentaria</taxon>
        <taxon>Atherinomorphae</taxon>
        <taxon>Cyprinodontiformes</taxon>
        <taxon>Goodeidae</taxon>
        <taxon>Ameca</taxon>
    </lineage>
</organism>
<keyword evidence="12" id="KW-0175">Coiled coil</keyword>
<evidence type="ECO:0000256" key="8">
    <source>
        <dbReference type="ARBA" id="ARBA00023242"/>
    </source>
</evidence>
<comment type="miscellaneous">
    <text evidence="11">In contrast to other lysine histone methyltransferases, it does not contain a SET domain, suggesting the existence of another mechanism for methylation of lysine residues of histones.</text>
</comment>
<keyword evidence="16" id="KW-1185">Reference proteome</keyword>
<evidence type="ECO:0000256" key="6">
    <source>
        <dbReference type="ARBA" id="ARBA00022691"/>
    </source>
</evidence>
<keyword evidence="8 11" id="KW-0539">Nucleus</keyword>
<evidence type="ECO:0000313" key="16">
    <source>
        <dbReference type="Proteomes" id="UP001469553"/>
    </source>
</evidence>
<dbReference type="Proteomes" id="UP001469553">
    <property type="component" value="Unassembled WGS sequence"/>
</dbReference>
<dbReference type="PROSITE" id="PS51569">
    <property type="entry name" value="DOT1"/>
    <property type="match status" value="1"/>
</dbReference>
<accession>A0ABV0XNF9</accession>
<comment type="similarity">
    <text evidence="11">Belongs to the class I-like SAM-binding methyltransferase superfamily. DOT1 family.</text>
</comment>
<keyword evidence="5 11" id="KW-0808">Transferase</keyword>
<feature type="compositionally biased region" description="Low complexity" evidence="13">
    <location>
        <begin position="908"/>
        <end position="925"/>
    </location>
</feature>
<comment type="subcellular location">
    <subcellularLocation>
        <location evidence="1 11">Nucleus</location>
    </subcellularLocation>
</comment>
<comment type="catalytic activity">
    <reaction evidence="10 11">
        <text>L-lysyl(79)-[histone H3] + 3 S-adenosyl-L-methionine = N(6),N(6),N(6)-trimethyl-L-lysyl(79)-[histone H3] + 3 S-adenosyl-L-homocysteine + 3 H(+)</text>
        <dbReference type="Rhea" id="RHEA:60328"/>
        <dbReference type="Rhea" id="RHEA-COMP:15549"/>
        <dbReference type="Rhea" id="RHEA-COMP:15552"/>
        <dbReference type="ChEBI" id="CHEBI:15378"/>
        <dbReference type="ChEBI" id="CHEBI:29969"/>
        <dbReference type="ChEBI" id="CHEBI:57856"/>
        <dbReference type="ChEBI" id="CHEBI:59789"/>
        <dbReference type="ChEBI" id="CHEBI:61961"/>
        <dbReference type="EC" id="2.1.1.360"/>
    </reaction>
</comment>
<keyword evidence="6 11" id="KW-0949">S-adenosyl-L-methionine</keyword>
<feature type="region of interest" description="Disordered" evidence="13">
    <location>
        <begin position="628"/>
        <end position="677"/>
    </location>
</feature>
<dbReference type="SUPFAM" id="SSF53335">
    <property type="entry name" value="S-adenosyl-L-methionine-dependent methyltransferases"/>
    <property type="match status" value="1"/>
</dbReference>
<dbReference type="InterPro" id="IPR030445">
    <property type="entry name" value="H3-K79_meTrfase"/>
</dbReference>
<feature type="region of interest" description="Disordered" evidence="13">
    <location>
        <begin position="989"/>
        <end position="1008"/>
    </location>
</feature>
<feature type="coiled-coil region" evidence="12">
    <location>
        <begin position="531"/>
        <end position="606"/>
    </location>
</feature>
<comment type="caution">
    <text evidence="15">The sequence shown here is derived from an EMBL/GenBank/DDBJ whole genome shotgun (WGS) entry which is preliminary data.</text>
</comment>
<feature type="compositionally biased region" description="Polar residues" evidence="13">
    <location>
        <begin position="793"/>
        <end position="813"/>
    </location>
</feature>
<dbReference type="PANTHER" id="PTHR21451:SF0">
    <property type="entry name" value="HISTONE-LYSINE N-METHYLTRANSFERASE, H3 LYSINE-79 SPECIFIC"/>
    <property type="match status" value="1"/>
</dbReference>
<evidence type="ECO:0000256" key="1">
    <source>
        <dbReference type="ARBA" id="ARBA00004123"/>
    </source>
</evidence>
<evidence type="ECO:0000256" key="10">
    <source>
        <dbReference type="ARBA" id="ARBA00047770"/>
    </source>
</evidence>
<evidence type="ECO:0000256" key="11">
    <source>
        <dbReference type="RuleBase" id="RU271113"/>
    </source>
</evidence>
<comment type="function">
    <text evidence="11">Histone methyltransferase that specifically trimethylates histone H3 to form H3K79me3. This methylation is required for telomere silencing and for the pachytene checkpoint during the meiotic cell cycle by allowing the recruitment of RAD9 to double strand breaks. Nucleosomes are preferred as substrate compared to free histone.</text>
</comment>
<sequence>MIQHVQDKHHDAAHEIIETIRWVCEEIPDLKLAMENYVLIDYDTKSFESMQRLCDKYNRAIDSIHQLWKGTTQPMKLNKRPSNGLLRHILQQVYNHSVTDPEKLNNYEPFSPEVYGETSFDLVAQIIDEMEMMEEDTFVDLGSGVGQVVLQVAAATNCKHYYGIEKADIPATYAETMDKEFKKWMRWYGKKHGEYTLERGDFLSEEWKERIANTSIIFVNNFAFGPEVDHQLKERFANMKEGGKIVSSKPFAPLNFRINSRNLSDIGTIMRVVELSPLRGSVSWTGKPVSYYLHTIDRTILENYFASLKNPKLREEQEAARRRQQKDTKDSKSNNTTPTKPKEQNKQQDSCGEEDRPSLVTVVKPPTKPRRTRLLAKGRKLNNKKRGRPKKATPAAEKNKKNQSALDLLHAKTLSAAPPQDAYRPPQTPFYQLPPKVQHYNPGQLLLSPTPPGLQQLLDNIKVQYLQFMAHMKTPQYRSNLQQLLEQEKEKHRDLSGQAEQLHLVCQSHKNRIKGLFQTKLDELGVKALTVEDLIQAQKEISAHNRQLKEQTKQLERDMVLLRDHSLLLLKSRCEELKLDWGSLCLESLLKEKQALRRQISEKQKHCLELQISIVELEKSQRQQELLQLKSYSPRDSSPYRKSLESRSSTDVDSYHEAVATTPEARQRQQSSSLPDYTRFSPAKIALRRHLNQDPSASAHLRGSSLMTHRELGVVNSPHGAKQNCPSPSASDAQSNVKISDRGGKERSPSVQGDSITSLPISIPLSTVHPSKLPVSIPLASVVLPSRAERLRNTPSPVSQSGLTNGYSYSSGLMNGGSHPEDHNGASLSPLPHSNSPLTGPMGRGGPIQSPSLSTGGVLQYADGPPRIIPEEGADRQGSGNCVAGGPRLHHHAGSAKQGYHGNHHHQSPSTQHAHTPTHTSSSHSFGFQEVRRRGRRKRSSTGPPMANGSPKRRSFPGVGSNSHSSGSPLNINSMVNNINQPLEISAISSPEQSSCSPHSLDLDQPPILKRERPLELNGTSRYSATPSSDDEDSGYPPDSSSSRIERKIATISLESRDGHVRLVDGERGRKSGSSSGNSTGSEASSSSFCSNSKWKSTFSPILDPKQPNSELRQGGSPFSTGGSSRSTDSDSDYKQQNGRKGDEGDSSSYMTTNPFLSQETGTWCGASNGCGVQGGTGSDQRQVLQKQKGPRDWELKTNSNMASQNLFIAAAASSGGGILSGKVGGNPVVVSSTTGSSMGQYLGSQFPLGGTSVLQSLFGAQTGVSTVNGASRLVNGHSALGSFSSAGLAGGAAGGN</sequence>
<proteinExistence type="inferred from homology"/>
<feature type="region of interest" description="Disordered" evidence="13">
    <location>
        <begin position="313"/>
        <end position="404"/>
    </location>
</feature>
<evidence type="ECO:0000256" key="12">
    <source>
        <dbReference type="SAM" id="Coils"/>
    </source>
</evidence>
<dbReference type="EC" id="2.1.1.360" evidence="2 11"/>
<evidence type="ECO:0000256" key="4">
    <source>
        <dbReference type="ARBA" id="ARBA00022603"/>
    </source>
</evidence>
<feature type="compositionally biased region" description="Low complexity" evidence="13">
    <location>
        <begin position="989"/>
        <end position="1000"/>
    </location>
</feature>
<feature type="compositionally biased region" description="Basic and acidic residues" evidence="13">
    <location>
        <begin position="739"/>
        <end position="748"/>
    </location>
</feature>
<evidence type="ECO:0000256" key="7">
    <source>
        <dbReference type="ARBA" id="ARBA00022853"/>
    </source>
</evidence>
<reference evidence="15 16" key="1">
    <citation type="submission" date="2021-06" db="EMBL/GenBank/DDBJ databases">
        <authorList>
            <person name="Palmer J.M."/>
        </authorList>
    </citation>
    <scope>NUCLEOTIDE SEQUENCE [LARGE SCALE GENOMIC DNA]</scope>
    <source>
        <strain evidence="15 16">AS_MEX2019</strain>
        <tissue evidence="15">Muscle</tissue>
    </source>
</reference>
<evidence type="ECO:0000313" key="15">
    <source>
        <dbReference type="EMBL" id="MEQ2282999.1"/>
    </source>
</evidence>
<dbReference type="InterPro" id="IPR025789">
    <property type="entry name" value="DOT1_dom"/>
</dbReference>
<feature type="region of interest" description="Disordered" evidence="13">
    <location>
        <begin position="1013"/>
        <end position="1155"/>
    </location>
</feature>
<evidence type="ECO:0000256" key="5">
    <source>
        <dbReference type="ARBA" id="ARBA00022679"/>
    </source>
</evidence>
<feature type="compositionally biased region" description="Polar residues" evidence="13">
    <location>
        <begin position="960"/>
        <end position="975"/>
    </location>
</feature>
<feature type="compositionally biased region" description="Basic residues" evidence="13">
    <location>
        <begin position="367"/>
        <end position="391"/>
    </location>
</feature>
<feature type="compositionally biased region" description="Basic and acidic residues" evidence="13">
    <location>
        <begin position="1128"/>
        <end position="1144"/>
    </location>
</feature>
<feature type="region of interest" description="Disordered" evidence="13">
    <location>
        <begin position="716"/>
        <end position="757"/>
    </location>
</feature>
<dbReference type="Pfam" id="PF08123">
    <property type="entry name" value="DOT1"/>
    <property type="match status" value="1"/>
</dbReference>
<dbReference type="Gene3D" id="3.40.50.150">
    <property type="entry name" value="Vaccinia Virus protein VP39"/>
    <property type="match status" value="1"/>
</dbReference>
<dbReference type="EMBL" id="JAHRIP010009726">
    <property type="protein sequence ID" value="MEQ2282999.1"/>
    <property type="molecule type" value="Genomic_DNA"/>
</dbReference>
<name>A0ABV0XNF9_9TELE</name>
<feature type="compositionally biased region" description="Low complexity" evidence="13">
    <location>
        <begin position="827"/>
        <end position="838"/>
    </location>
</feature>
<evidence type="ECO:0000256" key="2">
    <source>
        <dbReference type="ARBA" id="ARBA00012190"/>
    </source>
</evidence>
<dbReference type="CDD" id="cd20902">
    <property type="entry name" value="CC_DOT1L"/>
    <property type="match status" value="1"/>
</dbReference>
<gene>
    <name evidence="15" type="ORF">AMECASPLE_006616</name>
</gene>
<feature type="domain" description="DOT1" evidence="14">
    <location>
        <begin position="1"/>
        <end position="309"/>
    </location>
</feature>
<dbReference type="Gene3D" id="1.10.260.60">
    <property type="match status" value="1"/>
</dbReference>
<feature type="compositionally biased region" description="Polar residues" evidence="13">
    <location>
        <begin position="1018"/>
        <end position="1028"/>
    </location>
</feature>
<dbReference type="InterPro" id="IPR029063">
    <property type="entry name" value="SAM-dependent_MTases_sf"/>
</dbReference>
<feature type="compositionally biased region" description="Basic and acidic residues" evidence="13">
    <location>
        <begin position="313"/>
        <end position="332"/>
    </location>
</feature>
<protein>
    <recommendedName>
        <fullName evidence="3 11">Histone-lysine N-methyltransferase, H3 lysine-79 specific</fullName>
        <ecNumber evidence="2 11">2.1.1.360</ecNumber>
    </recommendedName>
    <alternativeName>
        <fullName evidence="9 11">Histone H3-K79 methyltransferase</fullName>
    </alternativeName>
</protein>
<feature type="compositionally biased region" description="Basic and acidic residues" evidence="13">
    <location>
        <begin position="1044"/>
        <end position="1070"/>
    </location>
</feature>
<dbReference type="PANTHER" id="PTHR21451">
    <property type="entry name" value="HISTONE H3 METHYLTRANSFERASE"/>
    <property type="match status" value="1"/>
</dbReference>
<feature type="compositionally biased region" description="Basic and acidic residues" evidence="13">
    <location>
        <begin position="638"/>
        <end position="656"/>
    </location>
</feature>
<keyword evidence="7 11" id="KW-0156">Chromatin regulator</keyword>
<feature type="compositionally biased region" description="Polar residues" evidence="13">
    <location>
        <begin position="724"/>
        <end position="738"/>
    </location>
</feature>
<evidence type="ECO:0000259" key="14">
    <source>
        <dbReference type="PROSITE" id="PS51569"/>
    </source>
</evidence>
<feature type="region of interest" description="Disordered" evidence="13">
    <location>
        <begin position="791"/>
        <end position="975"/>
    </location>
</feature>
<dbReference type="CDD" id="cd02440">
    <property type="entry name" value="AdoMet_MTases"/>
    <property type="match status" value="1"/>
</dbReference>
<evidence type="ECO:0000256" key="9">
    <source>
        <dbReference type="ARBA" id="ARBA00029821"/>
    </source>
</evidence>
<evidence type="ECO:0000256" key="13">
    <source>
        <dbReference type="SAM" id="MobiDB-lite"/>
    </source>
</evidence>